<dbReference type="EMBL" id="GDIP01228437">
    <property type="protein sequence ID" value="JAI94964.1"/>
    <property type="molecule type" value="Transcribed_RNA"/>
</dbReference>
<dbReference type="InterPro" id="IPR051981">
    <property type="entry name" value="Glycosyltransf_32"/>
</dbReference>
<dbReference type="InterPro" id="IPR029044">
    <property type="entry name" value="Nucleotide-diphossugar_trans"/>
</dbReference>
<protein>
    <submittedName>
        <fullName evidence="9">Lactosylceramide</fullName>
    </submittedName>
</protein>
<accession>A0A0P4YQD3</accession>
<dbReference type="AlphaFoldDB" id="A0A0P4YQD3"/>
<dbReference type="GO" id="GO:0016758">
    <property type="term" value="F:hexosyltransferase activity"/>
    <property type="evidence" value="ECO:0007669"/>
    <property type="project" value="TreeGrafter"/>
</dbReference>
<feature type="transmembrane region" description="Helical" evidence="7">
    <location>
        <begin position="57"/>
        <end position="76"/>
    </location>
</feature>
<sequence>MSQTEHAFSFSQYSLVWTQAEMKSEDTLTIAPSPIRFCNFWKENRWKGVVNIKNRRAYLLIFGCTGLLMFAYFALYSNANHLTSWSPSFFFGITNDSFTDDSLANSLADLRGETISDFLYDEEKAFFLETGGNETLNIRQACAVESLALHNPSVTAYVLFGQERVNSNSITLRTLTANYKNIQVIGLNMDNYLAGSPLEHWYKFTDWRNGPYHVAHFSDGLRLLTLSRYGGYYFDLDIIHVRPVTYYRNFIGTEDGGTASNSVIHSDYGYPVMQMAINDFPANYRADAWTHNGPDLLGRVLTKWCGVGSLPEMNYLKCRGFSILPQTSFYPVHYGNWQEFFKQRYSNDTMTPDWLTTDVIGVHIWNKLSYGEPVFRNSTQYYTQLARIHCPATFSIAPDV</sequence>
<evidence type="ECO:0000256" key="3">
    <source>
        <dbReference type="ARBA" id="ARBA00022676"/>
    </source>
</evidence>
<keyword evidence="3" id="KW-0328">Glycosyltransferase</keyword>
<evidence type="ECO:0000256" key="2">
    <source>
        <dbReference type="ARBA" id="ARBA00009003"/>
    </source>
</evidence>
<evidence type="ECO:0000256" key="5">
    <source>
        <dbReference type="ARBA" id="ARBA00023034"/>
    </source>
</evidence>
<evidence type="ECO:0000256" key="4">
    <source>
        <dbReference type="ARBA" id="ARBA00022679"/>
    </source>
</evidence>
<reference evidence="9" key="2">
    <citation type="submission" date="2015-10" db="EMBL/GenBank/DDBJ databases">
        <authorList>
            <person name="Gilbert D.G."/>
        </authorList>
    </citation>
    <scope>NUCLEOTIDE SEQUENCE</scope>
</reference>
<dbReference type="PANTHER" id="PTHR12042:SF21">
    <property type="entry name" value="ALPHA1,4-GALACTOSYLTRANSFERASE 1-RELATED"/>
    <property type="match status" value="1"/>
</dbReference>
<keyword evidence="5" id="KW-0333">Golgi apparatus</keyword>
<name>A0A0P4YQD3_9CRUS</name>
<dbReference type="InterPro" id="IPR007577">
    <property type="entry name" value="GlycoTrfase_DXD_sugar-bd_CS"/>
</dbReference>
<evidence type="ECO:0000256" key="6">
    <source>
        <dbReference type="ARBA" id="ARBA00023136"/>
    </source>
</evidence>
<evidence type="ECO:0000259" key="8">
    <source>
        <dbReference type="Pfam" id="PF04572"/>
    </source>
</evidence>
<dbReference type="EMBL" id="GDIP01228438">
    <property type="protein sequence ID" value="JAI94963.1"/>
    <property type="molecule type" value="Transcribed_RNA"/>
</dbReference>
<evidence type="ECO:0000256" key="7">
    <source>
        <dbReference type="SAM" id="Phobius"/>
    </source>
</evidence>
<dbReference type="InterPro" id="IPR007652">
    <property type="entry name" value="A1-4-GlycosylTfrase_dom"/>
</dbReference>
<evidence type="ECO:0000256" key="1">
    <source>
        <dbReference type="ARBA" id="ARBA00004323"/>
    </source>
</evidence>
<keyword evidence="4" id="KW-0808">Transferase</keyword>
<feature type="domain" description="Alpha 1,4-glycosyltransferase" evidence="8">
    <location>
        <begin position="265"/>
        <end position="396"/>
    </location>
</feature>
<keyword evidence="6 7" id="KW-0472">Membrane</keyword>
<dbReference type="Pfam" id="PF04488">
    <property type="entry name" value="Gly_transf_sug"/>
    <property type="match status" value="1"/>
</dbReference>
<reference evidence="9" key="1">
    <citation type="submission" date="2015-10" db="EMBL/GenBank/DDBJ databases">
        <title>Daphnia magna gene sets from two clonal populations assembled and annotated with EvidentialGene.</title>
        <authorList>
            <person name="Gilbert D."/>
            <person name="Podicheti R."/>
            <person name="Orsini L."/>
            <person name="Colbourne J."/>
            <person name="Pfrender M."/>
        </authorList>
    </citation>
    <scope>NUCLEOTIDE SEQUENCE</scope>
</reference>
<dbReference type="SUPFAM" id="SSF53448">
    <property type="entry name" value="Nucleotide-diphospho-sugar transferases"/>
    <property type="match status" value="1"/>
</dbReference>
<dbReference type="OrthoDB" id="6351634at2759"/>
<comment type="similarity">
    <text evidence="2">Belongs to the glycosyltransferase 32 family.</text>
</comment>
<comment type="subcellular location">
    <subcellularLocation>
        <location evidence="1">Golgi apparatus membrane</location>
        <topology evidence="1">Single-pass type II membrane protein</topology>
    </subcellularLocation>
</comment>
<dbReference type="Pfam" id="PF04572">
    <property type="entry name" value="Gb3_synth"/>
    <property type="match status" value="1"/>
</dbReference>
<dbReference type="GO" id="GO:0006688">
    <property type="term" value="P:glycosphingolipid biosynthetic process"/>
    <property type="evidence" value="ECO:0007669"/>
    <property type="project" value="TreeGrafter"/>
</dbReference>
<dbReference type="Gene3D" id="3.90.550.20">
    <property type="match status" value="1"/>
</dbReference>
<organism evidence="9">
    <name type="scientific">Daphnia magna</name>
    <dbReference type="NCBI Taxonomy" id="35525"/>
    <lineage>
        <taxon>Eukaryota</taxon>
        <taxon>Metazoa</taxon>
        <taxon>Ecdysozoa</taxon>
        <taxon>Arthropoda</taxon>
        <taxon>Crustacea</taxon>
        <taxon>Branchiopoda</taxon>
        <taxon>Diplostraca</taxon>
        <taxon>Cladocera</taxon>
        <taxon>Anomopoda</taxon>
        <taxon>Daphniidae</taxon>
        <taxon>Daphnia</taxon>
    </lineage>
</organism>
<dbReference type="PANTHER" id="PTHR12042">
    <property type="entry name" value="LACTOSYLCERAMIDE 4-ALPHA-GALACTOSYLTRANSFERASE ALPHA- 1,4-GALACTOSYLTRANSFERASE"/>
    <property type="match status" value="1"/>
</dbReference>
<keyword evidence="7" id="KW-1133">Transmembrane helix</keyword>
<evidence type="ECO:0000313" key="9">
    <source>
        <dbReference type="EMBL" id="JAI94963.1"/>
    </source>
</evidence>
<proteinExistence type="inferred from homology"/>
<keyword evidence="7" id="KW-0812">Transmembrane</keyword>
<dbReference type="GO" id="GO:0000139">
    <property type="term" value="C:Golgi membrane"/>
    <property type="evidence" value="ECO:0007669"/>
    <property type="project" value="UniProtKB-SubCell"/>
</dbReference>